<feature type="binding site" evidence="9">
    <location>
        <begin position="96"/>
        <end position="99"/>
    </location>
    <ligand>
        <name>ATP</name>
        <dbReference type="ChEBI" id="CHEBI:30616"/>
    </ligand>
</feature>
<keyword evidence="11" id="KW-1185">Reference proteome</keyword>
<comment type="caution">
    <text evidence="10">The sequence shown here is derived from an EMBL/GenBank/DDBJ whole genome shotgun (WGS) entry which is preliminary data.</text>
</comment>
<feature type="active site" evidence="9">
    <location>
        <position position="31"/>
    </location>
</feature>
<keyword evidence="5 9" id="KW-0093">Biotin biosynthesis</keyword>
<gene>
    <name evidence="9 10" type="primary">bioD</name>
    <name evidence="10" type="ORF">KK060_16980</name>
</gene>
<evidence type="ECO:0000256" key="9">
    <source>
        <dbReference type="HAMAP-Rule" id="MF_00336"/>
    </source>
</evidence>
<comment type="subunit">
    <text evidence="9">Homodimer.</text>
</comment>
<evidence type="ECO:0000256" key="2">
    <source>
        <dbReference type="ARBA" id="ARBA00022598"/>
    </source>
</evidence>
<dbReference type="EMBL" id="JAHESD010000044">
    <property type="protein sequence ID" value="MBT1704989.1"/>
    <property type="molecule type" value="Genomic_DNA"/>
</dbReference>
<comment type="catalytic activity">
    <reaction evidence="8">
        <text>(7R,8S)-8-amino-7-(carboxyamino)nonanoate + ATP = (4R,5S)-dethiobiotin + ADP + phosphate + H(+)</text>
        <dbReference type="Rhea" id="RHEA:63684"/>
        <dbReference type="ChEBI" id="CHEBI:15378"/>
        <dbReference type="ChEBI" id="CHEBI:30616"/>
        <dbReference type="ChEBI" id="CHEBI:43474"/>
        <dbReference type="ChEBI" id="CHEBI:149470"/>
        <dbReference type="ChEBI" id="CHEBI:149473"/>
        <dbReference type="ChEBI" id="CHEBI:456216"/>
    </reaction>
</comment>
<feature type="binding site" evidence="9">
    <location>
        <position position="15"/>
    </location>
    <ligand>
        <name>Mg(2+)</name>
        <dbReference type="ChEBI" id="CHEBI:18420"/>
    </ligand>
</feature>
<keyword evidence="6 9" id="KW-0067">ATP-binding</keyword>
<dbReference type="HAMAP" id="MF_00336">
    <property type="entry name" value="BioD"/>
    <property type="match status" value="1"/>
</dbReference>
<comment type="catalytic activity">
    <reaction evidence="9">
        <text>(7R,8S)-7,8-diammoniononanoate + CO2 + ATP = (4R,5S)-dethiobiotin + ADP + phosphate + 3 H(+)</text>
        <dbReference type="Rhea" id="RHEA:15805"/>
        <dbReference type="ChEBI" id="CHEBI:15378"/>
        <dbReference type="ChEBI" id="CHEBI:16526"/>
        <dbReference type="ChEBI" id="CHEBI:30616"/>
        <dbReference type="ChEBI" id="CHEBI:43474"/>
        <dbReference type="ChEBI" id="CHEBI:149469"/>
        <dbReference type="ChEBI" id="CHEBI:149473"/>
        <dbReference type="ChEBI" id="CHEBI:456216"/>
        <dbReference type="EC" id="6.3.3.3"/>
    </reaction>
</comment>
<dbReference type="EC" id="6.3.3.3" evidence="9"/>
<dbReference type="Pfam" id="PF13500">
    <property type="entry name" value="AAA_26"/>
    <property type="match status" value="1"/>
</dbReference>
<dbReference type="RefSeq" id="WP_254154947.1">
    <property type="nucleotide sequence ID" value="NZ_JAHESD010000044.1"/>
</dbReference>
<evidence type="ECO:0000313" key="11">
    <source>
        <dbReference type="Proteomes" id="UP000772618"/>
    </source>
</evidence>
<name>A0ABS5VW86_9BACT</name>
<keyword evidence="1 9" id="KW-0963">Cytoplasm</keyword>
<keyword evidence="2 9" id="KW-0436">Ligase</keyword>
<evidence type="ECO:0000256" key="8">
    <source>
        <dbReference type="ARBA" id="ARBA00047386"/>
    </source>
</evidence>
<comment type="pathway">
    <text evidence="9">Cofactor biosynthesis; biotin biosynthesis; biotin from 7,8-diaminononanoate: step 1/2.</text>
</comment>
<evidence type="ECO:0000313" key="10">
    <source>
        <dbReference type="EMBL" id="MBT1704989.1"/>
    </source>
</evidence>
<keyword evidence="3 9" id="KW-0479">Metal-binding</keyword>
<organism evidence="10 11">
    <name type="scientific">Chryseosolibacter indicus</name>
    <dbReference type="NCBI Taxonomy" id="2782351"/>
    <lineage>
        <taxon>Bacteria</taxon>
        <taxon>Pseudomonadati</taxon>
        <taxon>Bacteroidota</taxon>
        <taxon>Cytophagia</taxon>
        <taxon>Cytophagales</taxon>
        <taxon>Chryseotaleaceae</taxon>
        <taxon>Chryseosolibacter</taxon>
    </lineage>
</organism>
<dbReference type="PIRSF" id="PIRSF006755">
    <property type="entry name" value="DTB_synth"/>
    <property type="match status" value="1"/>
</dbReference>
<dbReference type="NCBIfam" id="TIGR00347">
    <property type="entry name" value="bioD"/>
    <property type="match status" value="1"/>
</dbReference>
<evidence type="ECO:0000256" key="7">
    <source>
        <dbReference type="ARBA" id="ARBA00022842"/>
    </source>
</evidence>
<proteinExistence type="inferred from homology"/>
<dbReference type="SUPFAM" id="SSF52540">
    <property type="entry name" value="P-loop containing nucleoside triphosphate hydrolases"/>
    <property type="match status" value="1"/>
</dbReference>
<dbReference type="InterPro" id="IPR004472">
    <property type="entry name" value="DTB_synth_BioD"/>
</dbReference>
<comment type="similarity">
    <text evidence="9">Belongs to the dethiobiotin synthetase family.</text>
</comment>
<feature type="binding site" evidence="9">
    <location>
        <position position="40"/>
    </location>
    <ligand>
        <name>ATP</name>
        <dbReference type="ChEBI" id="CHEBI:30616"/>
    </ligand>
</feature>
<evidence type="ECO:0000256" key="4">
    <source>
        <dbReference type="ARBA" id="ARBA00022741"/>
    </source>
</evidence>
<evidence type="ECO:0000256" key="5">
    <source>
        <dbReference type="ARBA" id="ARBA00022756"/>
    </source>
</evidence>
<feature type="binding site" evidence="9">
    <location>
        <begin position="11"/>
        <end position="16"/>
    </location>
    <ligand>
        <name>ATP</name>
        <dbReference type="ChEBI" id="CHEBI:30616"/>
    </ligand>
</feature>
<dbReference type="Proteomes" id="UP000772618">
    <property type="component" value="Unassembled WGS sequence"/>
</dbReference>
<dbReference type="Gene3D" id="3.40.50.300">
    <property type="entry name" value="P-loop containing nucleotide triphosphate hydrolases"/>
    <property type="match status" value="1"/>
</dbReference>
<comment type="caution">
    <text evidence="9">Lacks conserved residue(s) required for the propagation of feature annotation.</text>
</comment>
<evidence type="ECO:0000256" key="3">
    <source>
        <dbReference type="ARBA" id="ARBA00022723"/>
    </source>
</evidence>
<reference evidence="10 11" key="1">
    <citation type="submission" date="2021-05" db="EMBL/GenBank/DDBJ databases">
        <title>A Polyphasic approach of four new species of the genus Ohtaekwangia: Ohtaekwangia histidinii sp. nov., Ohtaekwangia cretensis sp. nov., Ohtaekwangia indiensis sp. nov., Ohtaekwangia reichenbachii sp. nov. from diverse environment.</title>
        <authorList>
            <person name="Octaviana S."/>
        </authorList>
    </citation>
    <scope>NUCLEOTIDE SEQUENCE [LARGE SCALE GENOMIC DNA]</scope>
    <source>
        <strain evidence="10 11">PWU20</strain>
    </source>
</reference>
<comment type="cofactor">
    <cofactor evidence="9">
        <name>Mg(2+)</name>
        <dbReference type="ChEBI" id="CHEBI:18420"/>
    </cofactor>
</comment>
<feature type="binding site" evidence="9">
    <location>
        <position position="35"/>
    </location>
    <ligand>
        <name>substrate</name>
    </ligand>
</feature>
<dbReference type="PANTHER" id="PTHR43210:SF2">
    <property type="entry name" value="ATP-DEPENDENT DETHIOBIOTIN SYNTHETASE BIOD 2"/>
    <property type="match status" value="1"/>
</dbReference>
<feature type="binding site" evidence="9">
    <location>
        <position position="40"/>
    </location>
    <ligand>
        <name>Mg(2+)</name>
        <dbReference type="ChEBI" id="CHEBI:18420"/>
    </ligand>
</feature>
<keyword evidence="7 9" id="KW-0460">Magnesium</keyword>
<accession>A0ABS5VW86</accession>
<dbReference type="CDD" id="cd03109">
    <property type="entry name" value="DTBS"/>
    <property type="match status" value="1"/>
</dbReference>
<evidence type="ECO:0000256" key="1">
    <source>
        <dbReference type="ARBA" id="ARBA00022490"/>
    </source>
</evidence>
<comment type="function">
    <text evidence="9">Catalyzes a mechanistically unusual reaction, the ATP-dependent insertion of CO2 between the N7 and N8 nitrogen atoms of 7,8-diaminopelargonic acid (DAPA, also called 7,8-diammoniononanoate) to form a ureido ring.</text>
</comment>
<sequence length="208" mass="23405">MNYFVTGIDTDSGKTLASAILCEALKADYWKPIQSGYPRDSETIESLITNRVTVVHPETYLLKTPASPHASAKIDEVEINLERFIIPKTENRIVIEGAGGCLVPLNDNTLIVDLMAKLNSEIILVADLYLGSINHTLLTIEALMKRKLRIKGIIFNGEENIESQNFITHYSKLPTLLHIRKEKTITPEIVKHYAERIAPLFYESTNAR</sequence>
<evidence type="ECO:0000256" key="6">
    <source>
        <dbReference type="ARBA" id="ARBA00022840"/>
    </source>
</evidence>
<dbReference type="GO" id="GO:0004141">
    <property type="term" value="F:dethiobiotin synthase activity"/>
    <property type="evidence" value="ECO:0007669"/>
    <property type="project" value="UniProtKB-EC"/>
</dbReference>
<keyword evidence="4 9" id="KW-0547">Nucleotide-binding</keyword>
<dbReference type="InterPro" id="IPR027417">
    <property type="entry name" value="P-loop_NTPase"/>
</dbReference>
<feature type="binding site" evidence="9">
    <location>
        <position position="96"/>
    </location>
    <ligand>
        <name>Mg(2+)</name>
        <dbReference type="ChEBI" id="CHEBI:18420"/>
    </ligand>
</feature>
<dbReference type="PANTHER" id="PTHR43210">
    <property type="entry name" value="DETHIOBIOTIN SYNTHETASE"/>
    <property type="match status" value="1"/>
</dbReference>
<protein>
    <recommendedName>
        <fullName evidence="9">ATP-dependent dethiobiotin synthetase BioD</fullName>
        <ecNumber evidence="9">6.3.3.3</ecNumber>
    </recommendedName>
    <alternativeName>
        <fullName evidence="9">DTB synthetase</fullName>
        <shortName evidence="9">DTBS</shortName>
    </alternativeName>
    <alternativeName>
        <fullName evidence="9">Dethiobiotin synthase</fullName>
    </alternativeName>
</protein>
<comment type="subcellular location">
    <subcellularLocation>
        <location evidence="9">Cytoplasm</location>
    </subcellularLocation>
</comment>